<name>E8V0P0_TERSS</name>
<gene>
    <name evidence="2" type="ordered locus">AciPR4_0265</name>
</gene>
<keyword evidence="1" id="KW-0472">Membrane</keyword>
<dbReference type="OrthoDB" id="110250at2"/>
<keyword evidence="2" id="KW-0378">Hydrolase</keyword>
<dbReference type="STRING" id="401053.AciPR4_0265"/>
<keyword evidence="3" id="KW-1185">Reference proteome</keyword>
<feature type="transmembrane region" description="Helical" evidence="1">
    <location>
        <begin position="173"/>
        <end position="192"/>
    </location>
</feature>
<feature type="transmembrane region" description="Helical" evidence="1">
    <location>
        <begin position="61"/>
        <end position="79"/>
    </location>
</feature>
<evidence type="ECO:0000313" key="2">
    <source>
        <dbReference type="EMBL" id="ADV81103.1"/>
    </source>
</evidence>
<accession>E8V0P0</accession>
<dbReference type="RefSeq" id="WP_013566836.1">
    <property type="nucleotide sequence ID" value="NC_014963.1"/>
</dbReference>
<proteinExistence type="predicted"/>
<dbReference type="GO" id="GO:0016787">
    <property type="term" value="F:hydrolase activity"/>
    <property type="evidence" value="ECO:0007669"/>
    <property type="project" value="UniProtKB-KW"/>
</dbReference>
<evidence type="ECO:0000256" key="1">
    <source>
        <dbReference type="SAM" id="Phobius"/>
    </source>
</evidence>
<dbReference type="HOGENOM" id="CLU_752122_0_0_0"/>
<protein>
    <submittedName>
        <fullName evidence="2">Membrane-bound metal-dependent hydrolase</fullName>
    </submittedName>
</protein>
<keyword evidence="1" id="KW-0812">Transmembrane</keyword>
<sequence>MEPVTHILTGAVLARACGFNKRARYATLAMAIAAELPDMDIVHDVQGPLHYFQHHRGWTHSFLWLPAQALLSLGIVYFWHRLSRRDKEREGDPPLRWLYLFGVSLIALVSHILLDWTNNYGVRPFAPFNPRWYQGEFVFIFEPLIFAALVFALILPSLFALTDSEIGARRTRFRGQGFAIAALAFIVALWGYRYTQHEKAVAIAQQQMYQGDAPVLRVGMNPYAGTPFEWYAVVETPAFYQTGTVNTRLGTMEFTPQEIFWKGAVTPATQAADAGELGRVYLDWAKYPLVDDVGVLVHSDTPELNGLRAVRFRDLRFMFNTFAYKGRDHAPLSGIVYLDAQNRIVRTEMNGAQQK</sequence>
<dbReference type="Pfam" id="PF04307">
    <property type="entry name" value="YdjM"/>
    <property type="match status" value="1"/>
</dbReference>
<feature type="transmembrane region" description="Helical" evidence="1">
    <location>
        <begin position="99"/>
        <end position="117"/>
    </location>
</feature>
<dbReference type="Proteomes" id="UP000006844">
    <property type="component" value="Chromosome"/>
</dbReference>
<evidence type="ECO:0000313" key="3">
    <source>
        <dbReference type="Proteomes" id="UP000006844"/>
    </source>
</evidence>
<dbReference type="KEGG" id="tsa:AciPR4_0265"/>
<reference evidence="2 3" key="1">
    <citation type="journal article" date="2012" name="Stand. Genomic Sci.">
        <title>Complete genome sequence of Terriglobus saanensis type strain SP1PR4(T), an Acidobacteria from tundra soil.</title>
        <authorList>
            <person name="Rawat S.R."/>
            <person name="Mannisto M.K."/>
            <person name="Starovoytov V."/>
            <person name="Goodwin L."/>
            <person name="Nolan M."/>
            <person name="Hauser L."/>
            <person name="Land M."/>
            <person name="Davenport K.W."/>
            <person name="Woyke T."/>
            <person name="Haggblom M.M."/>
        </authorList>
    </citation>
    <scope>NUCLEOTIDE SEQUENCE</scope>
    <source>
        <strain evidence="3">ATCC BAA-1853 / DSM 23119 / SP1PR4</strain>
    </source>
</reference>
<dbReference type="PANTHER" id="PTHR40031:SF1">
    <property type="entry name" value="MEMBRANE-BOUND METAL-DEPENDENT HYDROLASE"/>
    <property type="match status" value="1"/>
</dbReference>
<dbReference type="eggNOG" id="COG1988">
    <property type="taxonomic scope" value="Bacteria"/>
</dbReference>
<dbReference type="AlphaFoldDB" id="E8V0P0"/>
<keyword evidence="1" id="KW-1133">Transmembrane helix</keyword>
<dbReference type="EMBL" id="CP002467">
    <property type="protein sequence ID" value="ADV81103.1"/>
    <property type="molecule type" value="Genomic_DNA"/>
</dbReference>
<organism evidence="2 3">
    <name type="scientific">Terriglobus saanensis (strain ATCC BAA-1853 / DSM 23119 / SP1PR4)</name>
    <dbReference type="NCBI Taxonomy" id="401053"/>
    <lineage>
        <taxon>Bacteria</taxon>
        <taxon>Pseudomonadati</taxon>
        <taxon>Acidobacteriota</taxon>
        <taxon>Terriglobia</taxon>
        <taxon>Terriglobales</taxon>
        <taxon>Acidobacteriaceae</taxon>
        <taxon>Terriglobus</taxon>
    </lineage>
</organism>
<dbReference type="InterPro" id="IPR053170">
    <property type="entry name" value="Transcription_regulator"/>
</dbReference>
<dbReference type="PANTHER" id="PTHR40031">
    <property type="entry name" value="HYPOTHETICAL MEMBRANE SPANNING PROTEIN"/>
    <property type="match status" value="1"/>
</dbReference>
<feature type="transmembrane region" description="Helical" evidence="1">
    <location>
        <begin position="137"/>
        <end position="161"/>
    </location>
</feature>
<dbReference type="InterPro" id="IPR007404">
    <property type="entry name" value="YdjM-like"/>
</dbReference>